<keyword evidence="2" id="KW-1185">Reference proteome</keyword>
<dbReference type="PANTHER" id="PTHR35802:SF1">
    <property type="entry name" value="PROTEASE SYNTHASE AND SPORULATION PROTEIN PAI 2"/>
    <property type="match status" value="1"/>
</dbReference>
<evidence type="ECO:0000313" key="2">
    <source>
        <dbReference type="Proteomes" id="UP000294802"/>
    </source>
</evidence>
<gene>
    <name evidence="1" type="ORF">ERX29_10270</name>
</gene>
<organism evidence="1 2">
    <name type="scientific">Macrococcus lamae</name>
    <dbReference type="NCBI Taxonomy" id="198484"/>
    <lineage>
        <taxon>Bacteria</taxon>
        <taxon>Bacillati</taxon>
        <taxon>Bacillota</taxon>
        <taxon>Bacilli</taxon>
        <taxon>Bacillales</taxon>
        <taxon>Staphylococcaceae</taxon>
        <taxon>Macrococcus</taxon>
    </lineage>
</organism>
<dbReference type="RefSeq" id="WP_133444583.1">
    <property type="nucleotide sequence ID" value="NZ_SCWB01000022.1"/>
</dbReference>
<dbReference type="InterPro" id="IPR012349">
    <property type="entry name" value="Split_barrel_FMN-bd"/>
</dbReference>
<name>A0A4R6BSQ4_9STAP</name>
<sequence>MYIPKAFNVEEMSEVVSFINNHSFGILVTVQEGRPVATHIPLMIHQQGDDYYLTGHLANQNEQVNQLEENVMVIFQGPHAYVSSSWYDHENVSTWNYEAVHIYGKSRMLSQEELQGDLTALLDHYEKGRPDGKTWDKLSESSKKQINGITGFEIKIEEVQAAYKMSQNRNARDYEQIITELEKNQESITTAEEMKRLREK</sequence>
<dbReference type="InterPro" id="IPR007396">
    <property type="entry name" value="TR_PAI2-type"/>
</dbReference>
<dbReference type="OrthoDB" id="9794948at2"/>
<dbReference type="PANTHER" id="PTHR35802">
    <property type="entry name" value="PROTEASE SYNTHASE AND SPORULATION PROTEIN PAI 2"/>
    <property type="match status" value="1"/>
</dbReference>
<dbReference type="SUPFAM" id="SSF50475">
    <property type="entry name" value="FMN-binding split barrel"/>
    <property type="match status" value="1"/>
</dbReference>
<accession>A0A4R6BSQ4</accession>
<dbReference type="EMBL" id="SCWB01000022">
    <property type="protein sequence ID" value="TDM05231.1"/>
    <property type="molecule type" value="Genomic_DNA"/>
</dbReference>
<dbReference type="Proteomes" id="UP000294802">
    <property type="component" value="Unassembled WGS sequence"/>
</dbReference>
<comment type="caution">
    <text evidence="1">The sequence shown here is derived from an EMBL/GenBank/DDBJ whole genome shotgun (WGS) entry which is preliminary data.</text>
</comment>
<evidence type="ECO:0000313" key="1">
    <source>
        <dbReference type="EMBL" id="TDM05231.1"/>
    </source>
</evidence>
<dbReference type="PIRSF" id="PIRSF010372">
    <property type="entry name" value="PaiB"/>
    <property type="match status" value="1"/>
</dbReference>
<dbReference type="Pfam" id="PF04299">
    <property type="entry name" value="FMN_bind_2"/>
    <property type="match status" value="1"/>
</dbReference>
<proteinExistence type="predicted"/>
<dbReference type="Gene3D" id="2.30.110.10">
    <property type="entry name" value="Electron Transport, Fmn-binding Protein, Chain A"/>
    <property type="match status" value="1"/>
</dbReference>
<reference evidence="1 2" key="1">
    <citation type="submission" date="2019-01" db="EMBL/GenBank/DDBJ databases">
        <title>Draft genome sequences of the type strains of six Macrococcus species.</title>
        <authorList>
            <person name="Mazhar S."/>
            <person name="Altermann E."/>
            <person name="Hill C."/>
            <person name="Mcauliffe O."/>
        </authorList>
    </citation>
    <scope>NUCLEOTIDE SEQUENCE [LARGE SCALE GENOMIC DNA]</scope>
    <source>
        <strain evidence="1 2">CCM4815</strain>
    </source>
</reference>
<protein>
    <submittedName>
        <fullName evidence="1">FMN-binding negative transcriptional regulator</fullName>
    </submittedName>
</protein>
<dbReference type="AlphaFoldDB" id="A0A4R6BSQ4"/>